<keyword evidence="2" id="KW-0812">Transmembrane</keyword>
<sequence>MQGVLGRSEKKKKQKTSPARQDQLRASNLFAFPEKGDYLVLCLRLGLLLCLVTSISLALFFAFSTKSHWFPMPDVVRTRVDSVAPGPGPGPELEPTNITHILFGIGASLTTWRNRSLSAELWWDPNTIRGFLWLDAEPQNETDFSGSIPYQVSEDWTRFSYSSSQSAVRIARIVYESFKLGLPNVRWFVMGDDDTVFFSDNLVSVLARYDHDLTYYIGGNSESVEQNVAHAYDMAYGGGGFAISYPLAARLVGLMDGCLERYSNFYGSDQRVSACVSEMGVPLTKLGGFHQLDIRGDPYGILAAHPLTPLVSLHHLDSMKPMFPSQTHLDSLKSLLRAYRLDPGRILQQSICYDHRRKWSISVSWGYTIQLYPSLIGARELQMPLQTFKTWGTWSDGPFTFNTRPVSSDPCQQPIIYFLDQVIFVRGGSVTIYKRFVASEGKQCERAEYAHAAQRIVVSSKKMDPRYWTKEAAPRRQCCEIKNQGIITNGDLEVRIRTCKPTESITISV</sequence>
<dbReference type="Pfam" id="PF04646">
    <property type="entry name" value="DUF604"/>
    <property type="match status" value="1"/>
</dbReference>
<feature type="transmembrane region" description="Helical" evidence="2">
    <location>
        <begin position="38"/>
        <end position="63"/>
    </location>
</feature>
<keyword evidence="2" id="KW-1133">Transmembrane helix</keyword>
<evidence type="ECO:0000313" key="3">
    <source>
        <dbReference type="EMBL" id="RXH94494.1"/>
    </source>
</evidence>
<gene>
    <name evidence="3" type="ORF">DVH24_024178</name>
</gene>
<feature type="region of interest" description="Disordered" evidence="1">
    <location>
        <begin position="1"/>
        <end position="20"/>
    </location>
</feature>
<dbReference type="STRING" id="3750.A0A498JKN0"/>
<evidence type="ECO:0000256" key="2">
    <source>
        <dbReference type="SAM" id="Phobius"/>
    </source>
</evidence>
<dbReference type="FunFam" id="3.90.550.50:FF:000006">
    <property type="entry name" value="Fringe-related protein-like"/>
    <property type="match status" value="1"/>
</dbReference>
<proteinExistence type="predicted"/>
<reference evidence="3 4" key="1">
    <citation type="submission" date="2018-10" db="EMBL/GenBank/DDBJ databases">
        <title>A high-quality apple genome assembly.</title>
        <authorList>
            <person name="Hu J."/>
        </authorList>
    </citation>
    <scope>NUCLEOTIDE SEQUENCE [LARGE SCALE GENOMIC DNA]</scope>
    <source>
        <strain evidence="4">cv. HFTH1</strain>
        <tissue evidence="3">Young leaf</tissue>
    </source>
</reference>
<dbReference type="Gene3D" id="3.90.550.50">
    <property type="match status" value="1"/>
</dbReference>
<dbReference type="EMBL" id="RDQH01000333">
    <property type="protein sequence ID" value="RXH94494.1"/>
    <property type="molecule type" value="Genomic_DNA"/>
</dbReference>
<dbReference type="PANTHER" id="PTHR10811">
    <property type="entry name" value="FRINGE-RELATED"/>
    <property type="match status" value="1"/>
</dbReference>
<evidence type="ECO:0000313" key="4">
    <source>
        <dbReference type="Proteomes" id="UP000290289"/>
    </source>
</evidence>
<keyword evidence="4" id="KW-1185">Reference proteome</keyword>
<accession>A0A498JKN0</accession>
<evidence type="ECO:0000256" key="1">
    <source>
        <dbReference type="SAM" id="MobiDB-lite"/>
    </source>
</evidence>
<dbReference type="AlphaFoldDB" id="A0A498JKN0"/>
<dbReference type="Proteomes" id="UP000290289">
    <property type="component" value="Chromosome 7"/>
</dbReference>
<name>A0A498JKN0_MALDO</name>
<comment type="caution">
    <text evidence="3">The sequence shown here is derived from an EMBL/GenBank/DDBJ whole genome shotgun (WGS) entry which is preliminary data.</text>
</comment>
<organism evidence="3 4">
    <name type="scientific">Malus domestica</name>
    <name type="common">Apple</name>
    <name type="synonym">Pyrus malus</name>
    <dbReference type="NCBI Taxonomy" id="3750"/>
    <lineage>
        <taxon>Eukaryota</taxon>
        <taxon>Viridiplantae</taxon>
        <taxon>Streptophyta</taxon>
        <taxon>Embryophyta</taxon>
        <taxon>Tracheophyta</taxon>
        <taxon>Spermatophyta</taxon>
        <taxon>Magnoliopsida</taxon>
        <taxon>eudicotyledons</taxon>
        <taxon>Gunneridae</taxon>
        <taxon>Pentapetalae</taxon>
        <taxon>rosids</taxon>
        <taxon>fabids</taxon>
        <taxon>Rosales</taxon>
        <taxon>Rosaceae</taxon>
        <taxon>Amygdaloideae</taxon>
        <taxon>Maleae</taxon>
        <taxon>Malus</taxon>
    </lineage>
</organism>
<keyword evidence="2" id="KW-0472">Membrane</keyword>
<dbReference type="InterPro" id="IPR006740">
    <property type="entry name" value="DUF604"/>
</dbReference>
<protein>
    <submittedName>
        <fullName evidence="3">Uncharacterized protein</fullName>
    </submittedName>
</protein>